<comment type="caution">
    <text evidence="1">The sequence shown here is derived from an EMBL/GenBank/DDBJ whole genome shotgun (WGS) entry which is preliminary data.</text>
</comment>
<dbReference type="AlphaFoldDB" id="D5QGT1"/>
<evidence type="ECO:0000313" key="2">
    <source>
        <dbReference type="Proteomes" id="UP000006468"/>
    </source>
</evidence>
<proteinExistence type="predicted"/>
<evidence type="ECO:0000313" key="1">
    <source>
        <dbReference type="EMBL" id="EFG83711.1"/>
    </source>
</evidence>
<dbReference type="Proteomes" id="UP000006468">
    <property type="component" value="Chromosome"/>
</dbReference>
<reference evidence="1 2" key="1">
    <citation type="journal article" date="2010" name="J. Bacteriol.">
        <title>Genome sequence of a cellulose-producing bacterium, Gluconacetobacter hansenii ATCC 23769.</title>
        <authorList>
            <person name="Iyer P.R."/>
            <person name="Geib S.M."/>
            <person name="Catchmark J."/>
            <person name="Kao T.H."/>
            <person name="Tien M."/>
        </authorList>
    </citation>
    <scope>NUCLEOTIDE SEQUENCE [LARGE SCALE GENOMIC DNA]</scope>
    <source>
        <strain evidence="1 2">ATCC 23769</strain>
    </source>
</reference>
<accession>D5QGT1</accession>
<gene>
    <name evidence="1" type="ORF">GXY_11768</name>
</gene>
<sequence>MPEEWLIMPIPTALRSEKLAIAPNEMSLARFSERDGLLAAQRIRVATMIPSSIFRSIERGAS</sequence>
<name>D5QGT1_NOVHA</name>
<dbReference type="HOGENOM" id="CLU_2898337_0_0_5"/>
<dbReference type="EMBL" id="ADTV01000046">
    <property type="protein sequence ID" value="EFG83711.1"/>
    <property type="molecule type" value="Genomic_DNA"/>
</dbReference>
<protein>
    <submittedName>
        <fullName evidence="1">Uncharacterized protein</fullName>
    </submittedName>
</protein>
<organism evidence="1 2">
    <name type="scientific">Novacetimonas hansenii ATCC 23769</name>
    <dbReference type="NCBI Taxonomy" id="714995"/>
    <lineage>
        <taxon>Bacteria</taxon>
        <taxon>Pseudomonadati</taxon>
        <taxon>Pseudomonadota</taxon>
        <taxon>Alphaproteobacteria</taxon>
        <taxon>Acetobacterales</taxon>
        <taxon>Acetobacteraceae</taxon>
        <taxon>Novacetimonas</taxon>
    </lineage>
</organism>